<dbReference type="AlphaFoldDB" id="A0A438EZ99"/>
<dbReference type="PANTHER" id="PTHR23336">
    <property type="entry name" value="ZINC FINGER CW-TYPE COILED-COIL DOMAIN PROTEIN 3"/>
    <property type="match status" value="1"/>
</dbReference>
<protein>
    <submittedName>
        <fullName evidence="1">Protein MICRORCHIDIA 6</fullName>
    </submittedName>
</protein>
<organism evidence="1 2">
    <name type="scientific">Vitis vinifera</name>
    <name type="common">Grape</name>
    <dbReference type="NCBI Taxonomy" id="29760"/>
    <lineage>
        <taxon>Eukaryota</taxon>
        <taxon>Viridiplantae</taxon>
        <taxon>Streptophyta</taxon>
        <taxon>Embryophyta</taxon>
        <taxon>Tracheophyta</taxon>
        <taxon>Spermatophyta</taxon>
        <taxon>Magnoliopsida</taxon>
        <taxon>eudicotyledons</taxon>
        <taxon>Gunneridae</taxon>
        <taxon>Pentapetalae</taxon>
        <taxon>rosids</taxon>
        <taxon>Vitales</taxon>
        <taxon>Vitaceae</taxon>
        <taxon>Viteae</taxon>
        <taxon>Vitis</taxon>
    </lineage>
</organism>
<comment type="caution">
    <text evidence="1">The sequence shown here is derived from an EMBL/GenBank/DDBJ whole genome shotgun (WGS) entry which is preliminary data.</text>
</comment>
<dbReference type="EMBL" id="QGNW01001159">
    <property type="protein sequence ID" value="RVW53016.1"/>
    <property type="molecule type" value="Genomic_DNA"/>
</dbReference>
<evidence type="ECO:0000313" key="1">
    <source>
        <dbReference type="EMBL" id="RVW53016.1"/>
    </source>
</evidence>
<accession>A0A438EZ99</accession>
<evidence type="ECO:0000313" key="2">
    <source>
        <dbReference type="Proteomes" id="UP000288805"/>
    </source>
</evidence>
<dbReference type="PANTHER" id="PTHR23336:SF44">
    <property type="entry name" value="PROTEIN MICRORCHIDIA 6"/>
    <property type="match status" value="1"/>
</dbReference>
<reference evidence="1 2" key="1">
    <citation type="journal article" date="2018" name="PLoS Genet.">
        <title>Population sequencing reveals clonal diversity and ancestral inbreeding in the grapevine cultivar Chardonnay.</title>
        <authorList>
            <person name="Roach M.J."/>
            <person name="Johnson D.L."/>
            <person name="Bohlmann J."/>
            <person name="van Vuuren H.J."/>
            <person name="Jones S.J."/>
            <person name="Pretorius I.S."/>
            <person name="Schmidt S.A."/>
            <person name="Borneman A.R."/>
        </authorList>
    </citation>
    <scope>NUCLEOTIDE SEQUENCE [LARGE SCALE GENOMIC DNA]</scope>
    <source>
        <strain evidence="2">cv. Chardonnay</strain>
        <tissue evidence="1">Leaf</tissue>
    </source>
</reference>
<dbReference type="InterPro" id="IPR045261">
    <property type="entry name" value="MORC_ATPase"/>
</dbReference>
<sequence length="178" mass="19751">MVVGGTGGVGWGGRKNMMHPFSGPAGHGLAIEAVAFVPVFSRIPCPSVSALLLFVIVQFLINMAPHVDYEFNTSTSNMEPLHRYGKKHFTSNLSILLRWSPYSTEQELLKQYDDIGYHGTKVVIYNLWISDDGNVELDFDSDPEDIRIGGDIKQVTTIPAWKTINEQHIATDSIFPSV</sequence>
<dbReference type="GO" id="GO:0016887">
    <property type="term" value="F:ATP hydrolysis activity"/>
    <property type="evidence" value="ECO:0007669"/>
    <property type="project" value="InterPro"/>
</dbReference>
<name>A0A438EZ99_VITVI</name>
<dbReference type="Proteomes" id="UP000288805">
    <property type="component" value="Unassembled WGS sequence"/>
</dbReference>
<proteinExistence type="predicted"/>
<gene>
    <name evidence="1" type="primary">MORC6_3</name>
    <name evidence="1" type="ORF">CK203_072754</name>
</gene>